<sequence length="192" mass="21258">MNNYGTAISKNDEVISHTNNDVVIVTKLLSNNSNTSIITINYDAARTGPICVSMDNNNNNNDPSSSRLQFVWKENHNLYQLPNEISFRNCDFSNATLLQKAGPNPTGYMVKMNNTTTTTTMTSTSSIMTMTNKVYYFACSKLCASNGHKVQVCVGNNGQENNNNTECSATVAINTKNECTAARTYDLRRRQP</sequence>
<reference evidence="1 2" key="1">
    <citation type="submission" date="2016-09" db="EMBL/GenBank/DDBJ databases">
        <title>Extensive genetic diversity and differential bi-allelic expression allows diatom success in the polar Southern Ocean.</title>
        <authorList>
            <consortium name="DOE Joint Genome Institute"/>
            <person name="Mock T."/>
            <person name="Otillar R.P."/>
            <person name="Strauss J."/>
            <person name="Dupont C."/>
            <person name="Frickenhaus S."/>
            <person name="Maumus F."/>
            <person name="Mcmullan M."/>
            <person name="Sanges R."/>
            <person name="Schmutz J."/>
            <person name="Toseland A."/>
            <person name="Valas R."/>
            <person name="Veluchamy A."/>
            <person name="Ward B.J."/>
            <person name="Allen A."/>
            <person name="Barry K."/>
            <person name="Falciatore A."/>
            <person name="Ferrante M."/>
            <person name="Fortunato A.E."/>
            <person name="Gloeckner G."/>
            <person name="Gruber A."/>
            <person name="Hipkin R."/>
            <person name="Janech M."/>
            <person name="Kroth P."/>
            <person name="Leese F."/>
            <person name="Lindquist E."/>
            <person name="Lyon B.R."/>
            <person name="Martin J."/>
            <person name="Mayer C."/>
            <person name="Parker M."/>
            <person name="Quesneville H."/>
            <person name="Raymond J."/>
            <person name="Uhlig C."/>
            <person name="Valentin K.U."/>
            <person name="Worden A.Z."/>
            <person name="Armbrust E.V."/>
            <person name="Bowler C."/>
            <person name="Green B."/>
            <person name="Moulton V."/>
            <person name="Van Oosterhout C."/>
            <person name="Grigoriev I."/>
        </authorList>
    </citation>
    <scope>NUCLEOTIDE SEQUENCE [LARGE SCALE GENOMIC DNA]</scope>
    <source>
        <strain evidence="1 2">CCMP1102</strain>
    </source>
</reference>
<proteinExistence type="predicted"/>
<evidence type="ECO:0000313" key="2">
    <source>
        <dbReference type="Proteomes" id="UP000095751"/>
    </source>
</evidence>
<accession>A0A1E7F8M0</accession>
<dbReference type="Proteomes" id="UP000095751">
    <property type="component" value="Unassembled WGS sequence"/>
</dbReference>
<name>A0A1E7F8M0_9STRA</name>
<keyword evidence="2" id="KW-1185">Reference proteome</keyword>
<dbReference type="KEGG" id="fcy:FRACYDRAFT_241019"/>
<dbReference type="InParanoid" id="A0A1E7F8M0"/>
<organism evidence="1 2">
    <name type="scientific">Fragilariopsis cylindrus CCMP1102</name>
    <dbReference type="NCBI Taxonomy" id="635003"/>
    <lineage>
        <taxon>Eukaryota</taxon>
        <taxon>Sar</taxon>
        <taxon>Stramenopiles</taxon>
        <taxon>Ochrophyta</taxon>
        <taxon>Bacillariophyta</taxon>
        <taxon>Bacillariophyceae</taxon>
        <taxon>Bacillariophycidae</taxon>
        <taxon>Bacillariales</taxon>
        <taxon>Bacillariaceae</taxon>
        <taxon>Fragilariopsis</taxon>
    </lineage>
</organism>
<gene>
    <name evidence="1" type="ORF">FRACYDRAFT_241019</name>
</gene>
<dbReference type="EMBL" id="KV784360">
    <property type="protein sequence ID" value="OEU14474.1"/>
    <property type="molecule type" value="Genomic_DNA"/>
</dbReference>
<evidence type="ECO:0000313" key="1">
    <source>
        <dbReference type="EMBL" id="OEU14474.1"/>
    </source>
</evidence>
<dbReference type="AlphaFoldDB" id="A0A1E7F8M0"/>
<protein>
    <submittedName>
        <fullName evidence="1">Uncharacterized protein</fullName>
    </submittedName>
</protein>